<evidence type="ECO:0000256" key="2">
    <source>
        <dbReference type="ARBA" id="ARBA00022448"/>
    </source>
</evidence>
<keyword evidence="3" id="KW-0812">Transmembrane</keyword>
<accession>A0AAV1S2L3</accession>
<keyword evidence="2" id="KW-0813">Transport</keyword>
<dbReference type="PANTHER" id="PTHR48042:SF8">
    <property type="entry name" value="ABC-2 TYPE TRANSPORTER TRANSMEMBRANE DOMAIN-CONTAINING PROTEIN"/>
    <property type="match status" value="1"/>
</dbReference>
<evidence type="ECO:0000256" key="1">
    <source>
        <dbReference type="ARBA" id="ARBA00005814"/>
    </source>
</evidence>
<feature type="transmembrane region" description="Helical" evidence="3">
    <location>
        <begin position="112"/>
        <end position="131"/>
    </location>
</feature>
<evidence type="ECO:0000313" key="4">
    <source>
        <dbReference type="EMBL" id="CAK7342622.1"/>
    </source>
</evidence>
<feature type="transmembrane region" description="Helical" evidence="3">
    <location>
        <begin position="45"/>
        <end position="65"/>
    </location>
</feature>
<protein>
    <submittedName>
        <fullName evidence="4">Uncharacterized protein</fullName>
    </submittedName>
</protein>
<keyword evidence="3" id="KW-1133">Transmembrane helix</keyword>
<name>A0AAV1S2L3_9ROSI</name>
<sequence>MYRNLGYHWIRILFYFILSIGAGTLDFGIGTSNKAILAGGKCNELLYGLMSCLFIGALPVLAEEIKVGTRFHNFKEFLHFSFIYVTLSLKLRYLIAKGFAGIMERRGRLCHIQLYLLTPFHHSFIYVALSLKLRYLIAKRFCGHYVEERPSMSYPTLSPHSLSS</sequence>
<proteinExistence type="inferred from homology"/>
<dbReference type="Proteomes" id="UP001314170">
    <property type="component" value="Unassembled WGS sequence"/>
</dbReference>
<comment type="caution">
    <text evidence="4">The sequence shown here is derived from an EMBL/GenBank/DDBJ whole genome shotgun (WGS) entry which is preliminary data.</text>
</comment>
<gene>
    <name evidence="4" type="ORF">DCAF_LOCUS16887</name>
</gene>
<dbReference type="PANTHER" id="PTHR48042">
    <property type="entry name" value="ABC TRANSPORTER G FAMILY MEMBER 11"/>
    <property type="match status" value="1"/>
</dbReference>
<keyword evidence="3" id="KW-0472">Membrane</keyword>
<dbReference type="AlphaFoldDB" id="A0AAV1S2L3"/>
<evidence type="ECO:0000256" key="3">
    <source>
        <dbReference type="SAM" id="Phobius"/>
    </source>
</evidence>
<keyword evidence="5" id="KW-1185">Reference proteome</keyword>
<evidence type="ECO:0000313" key="5">
    <source>
        <dbReference type="Proteomes" id="UP001314170"/>
    </source>
</evidence>
<dbReference type="InterPro" id="IPR052215">
    <property type="entry name" value="Plant_ABCG"/>
</dbReference>
<dbReference type="EMBL" id="CAWUPB010001160">
    <property type="protein sequence ID" value="CAK7342622.1"/>
    <property type="molecule type" value="Genomic_DNA"/>
</dbReference>
<comment type="similarity">
    <text evidence="1">Belongs to the ABC transporter superfamily. ABCG family. Eye pigment precursor importer (TC 3.A.1.204) subfamily.</text>
</comment>
<organism evidence="4 5">
    <name type="scientific">Dovyalis caffra</name>
    <dbReference type="NCBI Taxonomy" id="77055"/>
    <lineage>
        <taxon>Eukaryota</taxon>
        <taxon>Viridiplantae</taxon>
        <taxon>Streptophyta</taxon>
        <taxon>Embryophyta</taxon>
        <taxon>Tracheophyta</taxon>
        <taxon>Spermatophyta</taxon>
        <taxon>Magnoliopsida</taxon>
        <taxon>eudicotyledons</taxon>
        <taxon>Gunneridae</taxon>
        <taxon>Pentapetalae</taxon>
        <taxon>rosids</taxon>
        <taxon>fabids</taxon>
        <taxon>Malpighiales</taxon>
        <taxon>Salicaceae</taxon>
        <taxon>Flacourtieae</taxon>
        <taxon>Dovyalis</taxon>
    </lineage>
</organism>
<reference evidence="4 5" key="1">
    <citation type="submission" date="2024-01" db="EMBL/GenBank/DDBJ databases">
        <authorList>
            <person name="Waweru B."/>
        </authorList>
    </citation>
    <scope>NUCLEOTIDE SEQUENCE [LARGE SCALE GENOMIC DNA]</scope>
</reference>
<feature type="transmembrane region" description="Helical" evidence="3">
    <location>
        <begin position="77"/>
        <end position="100"/>
    </location>
</feature>
<feature type="transmembrane region" description="Helical" evidence="3">
    <location>
        <begin position="12"/>
        <end position="33"/>
    </location>
</feature>